<sequence length="60" mass="6745">KKPGPGREKADKIHVDHFLDKVLKNMDDDPNPNTGHNYNVKEGKSKSESESNSFLPNSRP</sequence>
<protein>
    <submittedName>
        <fullName evidence="2">7658_t:CDS:1</fullName>
    </submittedName>
</protein>
<proteinExistence type="predicted"/>
<comment type="caution">
    <text evidence="2">The sequence shown here is derived from an EMBL/GenBank/DDBJ whole genome shotgun (WGS) entry which is preliminary data.</text>
</comment>
<feature type="non-terminal residue" evidence="2">
    <location>
        <position position="1"/>
    </location>
</feature>
<evidence type="ECO:0000313" key="2">
    <source>
        <dbReference type="EMBL" id="CAG8833219.1"/>
    </source>
</evidence>
<gene>
    <name evidence="2" type="ORF">GMARGA_LOCUS31443</name>
</gene>
<feature type="compositionally biased region" description="Basic and acidic residues" evidence="1">
    <location>
        <begin position="39"/>
        <end position="49"/>
    </location>
</feature>
<accession>A0ABN7WIH3</accession>
<keyword evidence="3" id="KW-1185">Reference proteome</keyword>
<evidence type="ECO:0000256" key="1">
    <source>
        <dbReference type="SAM" id="MobiDB-lite"/>
    </source>
</evidence>
<dbReference type="EMBL" id="CAJVQB010046924">
    <property type="protein sequence ID" value="CAG8833219.1"/>
    <property type="molecule type" value="Genomic_DNA"/>
</dbReference>
<dbReference type="Proteomes" id="UP000789901">
    <property type="component" value="Unassembled WGS sequence"/>
</dbReference>
<reference evidence="2 3" key="1">
    <citation type="submission" date="2021-06" db="EMBL/GenBank/DDBJ databases">
        <authorList>
            <person name="Kallberg Y."/>
            <person name="Tangrot J."/>
            <person name="Rosling A."/>
        </authorList>
    </citation>
    <scope>NUCLEOTIDE SEQUENCE [LARGE SCALE GENOMIC DNA]</scope>
    <source>
        <strain evidence="2 3">120-4 pot B 10/14</strain>
    </source>
</reference>
<name>A0ABN7WIH3_GIGMA</name>
<feature type="non-terminal residue" evidence="2">
    <location>
        <position position="60"/>
    </location>
</feature>
<organism evidence="2 3">
    <name type="scientific">Gigaspora margarita</name>
    <dbReference type="NCBI Taxonomy" id="4874"/>
    <lineage>
        <taxon>Eukaryota</taxon>
        <taxon>Fungi</taxon>
        <taxon>Fungi incertae sedis</taxon>
        <taxon>Mucoromycota</taxon>
        <taxon>Glomeromycotina</taxon>
        <taxon>Glomeromycetes</taxon>
        <taxon>Diversisporales</taxon>
        <taxon>Gigasporaceae</taxon>
        <taxon>Gigaspora</taxon>
    </lineage>
</organism>
<feature type="region of interest" description="Disordered" evidence="1">
    <location>
        <begin position="23"/>
        <end position="60"/>
    </location>
</feature>
<evidence type="ECO:0000313" key="3">
    <source>
        <dbReference type="Proteomes" id="UP000789901"/>
    </source>
</evidence>